<gene>
    <name evidence="5" type="ORF">IFM89_039872</name>
</gene>
<dbReference type="CDD" id="cd14798">
    <property type="entry name" value="RX-CC_like"/>
    <property type="match status" value="1"/>
</dbReference>
<keyword evidence="1" id="KW-0677">Repeat</keyword>
<dbReference type="InterPro" id="IPR038005">
    <property type="entry name" value="RX-like_CC"/>
</dbReference>
<keyword evidence="3" id="KW-0611">Plant defense</keyword>
<dbReference type="AlphaFoldDB" id="A0A835GSU9"/>
<dbReference type="Proteomes" id="UP000631114">
    <property type="component" value="Unassembled WGS sequence"/>
</dbReference>
<keyword evidence="6" id="KW-1185">Reference proteome</keyword>
<name>A0A835GSU9_9MAGN</name>
<evidence type="ECO:0000313" key="5">
    <source>
        <dbReference type="EMBL" id="KAF9586895.1"/>
    </source>
</evidence>
<proteinExistence type="predicted"/>
<organism evidence="5 6">
    <name type="scientific">Coptis chinensis</name>
    <dbReference type="NCBI Taxonomy" id="261450"/>
    <lineage>
        <taxon>Eukaryota</taxon>
        <taxon>Viridiplantae</taxon>
        <taxon>Streptophyta</taxon>
        <taxon>Embryophyta</taxon>
        <taxon>Tracheophyta</taxon>
        <taxon>Spermatophyta</taxon>
        <taxon>Magnoliopsida</taxon>
        <taxon>Ranunculales</taxon>
        <taxon>Ranunculaceae</taxon>
        <taxon>Coptidoideae</taxon>
        <taxon>Coptis</taxon>
    </lineage>
</organism>
<protein>
    <recommendedName>
        <fullName evidence="4">Disease resistance N-terminal domain-containing protein</fullName>
    </recommendedName>
</protein>
<accession>A0A835GSU9</accession>
<dbReference type="GO" id="GO:0006952">
    <property type="term" value="P:defense response"/>
    <property type="evidence" value="ECO:0007669"/>
    <property type="project" value="UniProtKB-KW"/>
</dbReference>
<dbReference type="GO" id="GO:0000166">
    <property type="term" value="F:nucleotide binding"/>
    <property type="evidence" value="ECO:0007669"/>
    <property type="project" value="UniProtKB-KW"/>
</dbReference>
<dbReference type="Gene3D" id="1.20.5.4130">
    <property type="match status" value="1"/>
</dbReference>
<dbReference type="OrthoDB" id="1933539at2759"/>
<sequence>MADVLVSPIVELLGSNLTSLIRNEFGLLHGVNKDLVKLSSTLDAVRSVLDDAETKQIKDKSIRDWLRKLKDAAYEAEDIMDD</sequence>
<evidence type="ECO:0000313" key="6">
    <source>
        <dbReference type="Proteomes" id="UP000631114"/>
    </source>
</evidence>
<dbReference type="EMBL" id="JADFTS010000064">
    <property type="protein sequence ID" value="KAF9586895.1"/>
    <property type="molecule type" value="Genomic_DNA"/>
</dbReference>
<feature type="domain" description="Disease resistance N-terminal" evidence="4">
    <location>
        <begin position="10"/>
        <end position="82"/>
    </location>
</feature>
<comment type="caution">
    <text evidence="5">The sequence shown here is derived from an EMBL/GenBank/DDBJ whole genome shotgun (WGS) entry which is preliminary data.</text>
</comment>
<evidence type="ECO:0000259" key="4">
    <source>
        <dbReference type="Pfam" id="PF18052"/>
    </source>
</evidence>
<evidence type="ECO:0000256" key="1">
    <source>
        <dbReference type="ARBA" id="ARBA00022737"/>
    </source>
</evidence>
<reference evidence="5 6" key="1">
    <citation type="submission" date="2020-10" db="EMBL/GenBank/DDBJ databases">
        <title>The Coptis chinensis genome and diversification of protoberbering-type alkaloids.</title>
        <authorList>
            <person name="Wang B."/>
            <person name="Shu S."/>
            <person name="Song C."/>
            <person name="Liu Y."/>
        </authorList>
    </citation>
    <scope>NUCLEOTIDE SEQUENCE [LARGE SCALE GENOMIC DNA]</scope>
    <source>
        <strain evidence="5">HL-2020</strain>
        <tissue evidence="5">Leaf</tissue>
    </source>
</reference>
<keyword evidence="2" id="KW-0547">Nucleotide-binding</keyword>
<dbReference type="InterPro" id="IPR041118">
    <property type="entry name" value="Rx_N"/>
</dbReference>
<evidence type="ECO:0000256" key="2">
    <source>
        <dbReference type="ARBA" id="ARBA00022741"/>
    </source>
</evidence>
<dbReference type="Pfam" id="PF18052">
    <property type="entry name" value="Rx_N"/>
    <property type="match status" value="1"/>
</dbReference>
<evidence type="ECO:0000256" key="3">
    <source>
        <dbReference type="ARBA" id="ARBA00022821"/>
    </source>
</evidence>